<dbReference type="PANTHER" id="PTHR28626:SF3">
    <property type="entry name" value="SRR1-LIKE PROTEIN"/>
    <property type="match status" value="1"/>
</dbReference>
<accession>A0AAV0R0S0</accession>
<evidence type="ECO:0000313" key="4">
    <source>
        <dbReference type="Proteomes" id="UP001154282"/>
    </source>
</evidence>
<dbReference type="InterPro" id="IPR040044">
    <property type="entry name" value="SRR1L"/>
</dbReference>
<name>A0AAV0R0S0_9ROSI</name>
<gene>
    <name evidence="3" type="ORF">LITE_LOCUS45916</name>
</gene>
<feature type="non-terminal residue" evidence="3">
    <location>
        <position position="1"/>
    </location>
</feature>
<dbReference type="PANTHER" id="PTHR28626">
    <property type="entry name" value="SRR1-LIKE PROTEIN"/>
    <property type="match status" value="1"/>
</dbReference>
<organism evidence="3 4">
    <name type="scientific">Linum tenue</name>
    <dbReference type="NCBI Taxonomy" id="586396"/>
    <lineage>
        <taxon>Eukaryota</taxon>
        <taxon>Viridiplantae</taxon>
        <taxon>Streptophyta</taxon>
        <taxon>Embryophyta</taxon>
        <taxon>Tracheophyta</taxon>
        <taxon>Spermatophyta</taxon>
        <taxon>Magnoliopsida</taxon>
        <taxon>eudicotyledons</taxon>
        <taxon>Gunneridae</taxon>
        <taxon>Pentapetalae</taxon>
        <taxon>rosids</taxon>
        <taxon>fabids</taxon>
        <taxon>Malpighiales</taxon>
        <taxon>Linaceae</taxon>
        <taxon>Linum</taxon>
    </lineage>
</organism>
<comment type="similarity">
    <text evidence="1">Belongs to the SRR1 family.</text>
</comment>
<keyword evidence="4" id="KW-1185">Reference proteome</keyword>
<protein>
    <recommendedName>
        <fullName evidence="2">SRR1-like domain-containing protein</fullName>
    </recommendedName>
</protein>
<proteinExistence type="inferred from homology"/>
<dbReference type="GO" id="GO:0005634">
    <property type="term" value="C:nucleus"/>
    <property type="evidence" value="ECO:0007669"/>
    <property type="project" value="TreeGrafter"/>
</dbReference>
<dbReference type="InterPro" id="IPR012942">
    <property type="entry name" value="SRR1-like"/>
</dbReference>
<dbReference type="Proteomes" id="UP001154282">
    <property type="component" value="Unassembled WGS sequence"/>
</dbReference>
<dbReference type="EMBL" id="CAMGYJ010000010">
    <property type="protein sequence ID" value="CAI0551327.1"/>
    <property type="molecule type" value="Genomic_DNA"/>
</dbReference>
<evidence type="ECO:0000256" key="1">
    <source>
        <dbReference type="ARBA" id="ARBA00009856"/>
    </source>
</evidence>
<evidence type="ECO:0000313" key="3">
    <source>
        <dbReference type="EMBL" id="CAI0551327.1"/>
    </source>
</evidence>
<dbReference type="AlphaFoldDB" id="A0AAV0R0S0"/>
<reference evidence="3" key="1">
    <citation type="submission" date="2022-08" db="EMBL/GenBank/DDBJ databases">
        <authorList>
            <person name="Gutierrez-Valencia J."/>
        </authorList>
    </citation>
    <scope>NUCLEOTIDE SEQUENCE</scope>
</reference>
<evidence type="ECO:0000259" key="2">
    <source>
        <dbReference type="Pfam" id="PF07985"/>
    </source>
</evidence>
<feature type="domain" description="SRR1-like" evidence="2">
    <location>
        <begin position="82"/>
        <end position="176"/>
    </location>
</feature>
<sequence>GWTIVLPRGKRRCKKLAKIGSLGVKEGIVSWSPTYTESSEDMQSKLQNKMVGCMKRVESSLFCQNFLEHMQTQQVMDCFRKVLEGAEQKKMQMVVYGIGSIESHDTPRLQLSIALLIKREFSWIGDLQVFDPILSGTECRVLKALGYSVLSVNEQGRRRATSPTLFFMSYCENFDIAEDEITQDT</sequence>
<dbReference type="Pfam" id="PF07985">
    <property type="entry name" value="SRR1"/>
    <property type="match status" value="1"/>
</dbReference>
<comment type="caution">
    <text evidence="3">The sequence shown here is derived from an EMBL/GenBank/DDBJ whole genome shotgun (WGS) entry which is preliminary data.</text>
</comment>
<dbReference type="GO" id="GO:0005737">
    <property type="term" value="C:cytoplasm"/>
    <property type="evidence" value="ECO:0007669"/>
    <property type="project" value="TreeGrafter"/>
</dbReference>